<dbReference type="InterPro" id="IPR036770">
    <property type="entry name" value="Ankyrin_rpt-contain_sf"/>
</dbReference>
<proteinExistence type="predicted"/>
<gene>
    <name evidence="4" type="ORF">GpartN1_g6351.t1</name>
</gene>
<reference evidence="4" key="2">
    <citation type="submission" date="2022-01" db="EMBL/GenBank/DDBJ databases">
        <authorList>
            <person name="Hirooka S."/>
            <person name="Miyagishima S.Y."/>
        </authorList>
    </citation>
    <scope>NUCLEOTIDE SEQUENCE</scope>
    <source>
        <strain evidence="4">NBRC 102759</strain>
    </source>
</reference>
<protein>
    <recommendedName>
        <fullName evidence="6">Ankyrin repeat protein</fullName>
    </recommendedName>
</protein>
<evidence type="ECO:0000256" key="1">
    <source>
        <dbReference type="ARBA" id="ARBA00022737"/>
    </source>
</evidence>
<dbReference type="PRINTS" id="PR01415">
    <property type="entry name" value="ANKYRIN"/>
</dbReference>
<accession>A0A9C7UTK3</accession>
<reference evidence="4" key="1">
    <citation type="journal article" date="2022" name="Proc. Natl. Acad. Sci. U.S.A.">
        <title>Life cycle and functional genomics of the unicellular red alga Galdieria for elucidating algal and plant evolution and industrial use.</title>
        <authorList>
            <person name="Hirooka S."/>
            <person name="Itabashi T."/>
            <person name="Ichinose T.M."/>
            <person name="Onuma R."/>
            <person name="Fujiwara T."/>
            <person name="Yamashita S."/>
            <person name="Jong L.W."/>
            <person name="Tomita R."/>
            <person name="Iwane A.H."/>
            <person name="Miyagishima S.Y."/>
        </authorList>
    </citation>
    <scope>NUCLEOTIDE SEQUENCE</scope>
    <source>
        <strain evidence="4">NBRC 102759</strain>
    </source>
</reference>
<sequence>MATDDDAATYNGEDYVESFLDAARFGDFQVVHDLYFKDSNKLLLNARDEFRNTPLHLAAGNGQLEVAKFLVNKGAELNAQNDAGNTPLHWAALLGELEVVQFLIAQGADPCVENEFHRTPLDEAVDKGHLSVVRTLEKLLETHGKTDTSWLDEQT</sequence>
<evidence type="ECO:0000313" key="5">
    <source>
        <dbReference type="Proteomes" id="UP001061958"/>
    </source>
</evidence>
<keyword evidence="2 3" id="KW-0040">ANK repeat</keyword>
<feature type="repeat" description="ANK" evidence="3">
    <location>
        <begin position="50"/>
        <end position="82"/>
    </location>
</feature>
<name>A0A9C7UTK3_9RHOD</name>
<dbReference type="Gene3D" id="1.25.40.20">
    <property type="entry name" value="Ankyrin repeat-containing domain"/>
    <property type="match status" value="2"/>
</dbReference>
<dbReference type="Proteomes" id="UP001061958">
    <property type="component" value="Unassembled WGS sequence"/>
</dbReference>
<organism evidence="4 5">
    <name type="scientific">Galdieria partita</name>
    <dbReference type="NCBI Taxonomy" id="83374"/>
    <lineage>
        <taxon>Eukaryota</taxon>
        <taxon>Rhodophyta</taxon>
        <taxon>Bangiophyceae</taxon>
        <taxon>Galdieriales</taxon>
        <taxon>Galdieriaceae</taxon>
        <taxon>Galdieria</taxon>
    </lineage>
</organism>
<dbReference type="PROSITE" id="PS50297">
    <property type="entry name" value="ANK_REP_REGION"/>
    <property type="match status" value="2"/>
</dbReference>
<dbReference type="GO" id="GO:0010468">
    <property type="term" value="P:regulation of gene expression"/>
    <property type="evidence" value="ECO:0007669"/>
    <property type="project" value="TreeGrafter"/>
</dbReference>
<comment type="caution">
    <text evidence="4">The sequence shown here is derived from an EMBL/GenBank/DDBJ whole genome shotgun (WGS) entry which is preliminary data.</text>
</comment>
<dbReference type="OrthoDB" id="1757at2759"/>
<evidence type="ECO:0000256" key="2">
    <source>
        <dbReference type="ARBA" id="ARBA00023043"/>
    </source>
</evidence>
<dbReference type="SUPFAM" id="SSF48403">
    <property type="entry name" value="Ankyrin repeat"/>
    <property type="match status" value="1"/>
</dbReference>
<keyword evidence="1" id="KW-0677">Repeat</keyword>
<dbReference type="PANTHER" id="PTHR24124:SF14">
    <property type="entry name" value="CHROMOSOME UNDETERMINED SCAFFOLD_25, WHOLE GENOME SHOTGUN SEQUENCE"/>
    <property type="match status" value="1"/>
</dbReference>
<dbReference type="PANTHER" id="PTHR24124">
    <property type="entry name" value="ANKYRIN REPEAT FAMILY A"/>
    <property type="match status" value="1"/>
</dbReference>
<dbReference type="AlphaFoldDB" id="A0A9C7UTK3"/>
<dbReference type="Pfam" id="PF12796">
    <property type="entry name" value="Ank_2"/>
    <property type="match status" value="1"/>
</dbReference>
<keyword evidence="5" id="KW-1185">Reference proteome</keyword>
<dbReference type="GO" id="GO:0005634">
    <property type="term" value="C:nucleus"/>
    <property type="evidence" value="ECO:0007669"/>
    <property type="project" value="TreeGrafter"/>
</dbReference>
<dbReference type="PROSITE" id="PS50088">
    <property type="entry name" value="ANK_REPEAT"/>
    <property type="match status" value="2"/>
</dbReference>
<evidence type="ECO:0000256" key="3">
    <source>
        <dbReference type="PROSITE-ProRule" id="PRU00023"/>
    </source>
</evidence>
<feature type="repeat" description="ANK" evidence="3">
    <location>
        <begin position="83"/>
        <end position="115"/>
    </location>
</feature>
<dbReference type="SMART" id="SM00248">
    <property type="entry name" value="ANK"/>
    <property type="match status" value="3"/>
</dbReference>
<dbReference type="InterPro" id="IPR002110">
    <property type="entry name" value="Ankyrin_rpt"/>
</dbReference>
<dbReference type="EMBL" id="BQMJ01000056">
    <property type="protein sequence ID" value="GJQ14560.1"/>
    <property type="molecule type" value="Genomic_DNA"/>
</dbReference>
<evidence type="ECO:0008006" key="6">
    <source>
        <dbReference type="Google" id="ProtNLM"/>
    </source>
</evidence>
<evidence type="ECO:0000313" key="4">
    <source>
        <dbReference type="EMBL" id="GJQ14560.1"/>
    </source>
</evidence>